<dbReference type="InterPro" id="IPR014710">
    <property type="entry name" value="RmlC-like_jellyroll"/>
</dbReference>
<reference evidence="2 3" key="1">
    <citation type="submission" date="2019-09" db="EMBL/GenBank/DDBJ databases">
        <authorList>
            <person name="Park J.-S."/>
            <person name="Choi H.-J."/>
        </authorList>
    </citation>
    <scope>NUCLEOTIDE SEQUENCE [LARGE SCALE GENOMIC DNA]</scope>
    <source>
        <strain evidence="2 3">176SS1-4</strain>
    </source>
</reference>
<protein>
    <submittedName>
        <fullName evidence="2">Cupin</fullName>
    </submittedName>
</protein>
<dbReference type="AlphaFoldDB" id="A0A5J5GJ51"/>
<proteinExistence type="predicted"/>
<organism evidence="2 3">
    <name type="scientific">Histidinibacterium aquaticum</name>
    <dbReference type="NCBI Taxonomy" id="2613962"/>
    <lineage>
        <taxon>Bacteria</taxon>
        <taxon>Pseudomonadati</taxon>
        <taxon>Pseudomonadota</taxon>
        <taxon>Alphaproteobacteria</taxon>
        <taxon>Rhodobacterales</taxon>
        <taxon>Paracoccaceae</taxon>
        <taxon>Histidinibacterium</taxon>
    </lineage>
</organism>
<dbReference type="InterPro" id="IPR014500">
    <property type="entry name" value="UCP019307_cupin"/>
</dbReference>
<feature type="domain" description="Cupin type-1" evidence="1">
    <location>
        <begin position="58"/>
        <end position="115"/>
    </location>
</feature>
<evidence type="ECO:0000313" key="2">
    <source>
        <dbReference type="EMBL" id="KAA9008256.1"/>
    </source>
</evidence>
<keyword evidence="3" id="KW-1185">Reference proteome</keyword>
<sequence>MPDEIESLTAAPAGGVPNHPKWPALVVRSGAAPEDMGATFAANGWGGTWEWTVYDFHHYHPESHEVLGVSAGTATIALGGEDDRALEVTAGDVMILPAGFGHKRLAASEDFAVVGAYPPGQESPEIARADEGRVKEALGKIRAVPRPTCPLGRGIIEDRWTE</sequence>
<dbReference type="InterPro" id="IPR047121">
    <property type="entry name" value="YjiB-like"/>
</dbReference>
<dbReference type="Proteomes" id="UP000326554">
    <property type="component" value="Unassembled WGS sequence"/>
</dbReference>
<evidence type="ECO:0000259" key="1">
    <source>
        <dbReference type="Pfam" id="PF00190"/>
    </source>
</evidence>
<gene>
    <name evidence="2" type="ORF">F3S47_12265</name>
</gene>
<comment type="caution">
    <text evidence="2">The sequence shown here is derived from an EMBL/GenBank/DDBJ whole genome shotgun (WGS) entry which is preliminary data.</text>
</comment>
<dbReference type="Gene3D" id="2.60.120.10">
    <property type="entry name" value="Jelly Rolls"/>
    <property type="match status" value="1"/>
</dbReference>
<dbReference type="CDD" id="cd02219">
    <property type="entry name" value="cupin_YjlB-like"/>
    <property type="match status" value="1"/>
</dbReference>
<accession>A0A5J5GJ51</accession>
<dbReference type="Pfam" id="PF00190">
    <property type="entry name" value="Cupin_1"/>
    <property type="match status" value="1"/>
</dbReference>
<dbReference type="EMBL" id="VYQE01000003">
    <property type="protein sequence ID" value="KAA9008256.1"/>
    <property type="molecule type" value="Genomic_DNA"/>
</dbReference>
<dbReference type="SUPFAM" id="SSF51182">
    <property type="entry name" value="RmlC-like cupins"/>
    <property type="match status" value="1"/>
</dbReference>
<dbReference type="InterPro" id="IPR011051">
    <property type="entry name" value="RmlC_Cupin_sf"/>
</dbReference>
<dbReference type="InterPro" id="IPR006045">
    <property type="entry name" value="Cupin_1"/>
</dbReference>
<name>A0A5J5GJ51_9RHOB</name>
<dbReference type="RefSeq" id="WP_150445540.1">
    <property type="nucleotide sequence ID" value="NZ_VYQE01000003.1"/>
</dbReference>
<dbReference type="PANTHER" id="PTHR36448">
    <property type="entry name" value="BLR7373 PROTEIN"/>
    <property type="match status" value="1"/>
</dbReference>
<dbReference type="PANTHER" id="PTHR36448:SF2">
    <property type="entry name" value="CUPIN TYPE-1 DOMAIN-CONTAINING PROTEIN"/>
    <property type="match status" value="1"/>
</dbReference>
<dbReference type="PIRSF" id="PIRSF019307">
    <property type="entry name" value="UCP019307"/>
    <property type="match status" value="1"/>
</dbReference>
<evidence type="ECO:0000313" key="3">
    <source>
        <dbReference type="Proteomes" id="UP000326554"/>
    </source>
</evidence>